<proteinExistence type="predicted"/>
<comment type="caution">
    <text evidence="2">The sequence shown here is derived from an EMBL/GenBank/DDBJ whole genome shotgun (WGS) entry which is preliminary data.</text>
</comment>
<evidence type="ECO:0000313" key="2">
    <source>
        <dbReference type="EMBL" id="KAK4444759.1"/>
    </source>
</evidence>
<organism evidence="2 3">
    <name type="scientific">Podospora aff. communis PSN243</name>
    <dbReference type="NCBI Taxonomy" id="3040156"/>
    <lineage>
        <taxon>Eukaryota</taxon>
        <taxon>Fungi</taxon>
        <taxon>Dikarya</taxon>
        <taxon>Ascomycota</taxon>
        <taxon>Pezizomycotina</taxon>
        <taxon>Sordariomycetes</taxon>
        <taxon>Sordariomycetidae</taxon>
        <taxon>Sordariales</taxon>
        <taxon>Podosporaceae</taxon>
        <taxon>Podospora</taxon>
    </lineage>
</organism>
<gene>
    <name evidence="2" type="ORF">QBC34DRAFT_429655</name>
</gene>
<evidence type="ECO:0000313" key="3">
    <source>
        <dbReference type="Proteomes" id="UP001321760"/>
    </source>
</evidence>
<sequence>MQFKLATVLLALPYLTAAAPAPAEIAVEAGLPVNETQAAIEARQGCHINSQYRDKWVEYGMQRWRTVFSASGINPETFCSRWWGGDNKQCGWDARVDGGTWRLDITYPRGPAGDEQYWSELGDSRTRWRNAFGCTTG</sequence>
<reference evidence="2" key="2">
    <citation type="submission" date="2023-05" db="EMBL/GenBank/DDBJ databases">
        <authorList>
            <consortium name="Lawrence Berkeley National Laboratory"/>
            <person name="Steindorff A."/>
            <person name="Hensen N."/>
            <person name="Bonometti L."/>
            <person name="Westerberg I."/>
            <person name="Brannstrom I.O."/>
            <person name="Guillou S."/>
            <person name="Cros-Aarteil S."/>
            <person name="Calhoun S."/>
            <person name="Haridas S."/>
            <person name="Kuo A."/>
            <person name="Mondo S."/>
            <person name="Pangilinan J."/>
            <person name="Riley R."/>
            <person name="Labutti K."/>
            <person name="Andreopoulos B."/>
            <person name="Lipzen A."/>
            <person name="Chen C."/>
            <person name="Yanf M."/>
            <person name="Daum C."/>
            <person name="Ng V."/>
            <person name="Clum A."/>
            <person name="Ohm R."/>
            <person name="Martin F."/>
            <person name="Silar P."/>
            <person name="Natvig D."/>
            <person name="Lalanne C."/>
            <person name="Gautier V."/>
            <person name="Ament-Velasquez S.L."/>
            <person name="Kruys A."/>
            <person name="Hutchinson M.I."/>
            <person name="Powell A.J."/>
            <person name="Barry K."/>
            <person name="Miller A.N."/>
            <person name="Grigoriev I.V."/>
            <person name="Debuchy R."/>
            <person name="Gladieux P."/>
            <person name="Thoren M.H."/>
            <person name="Johannesson H."/>
        </authorList>
    </citation>
    <scope>NUCLEOTIDE SEQUENCE</scope>
    <source>
        <strain evidence="2">PSN243</strain>
    </source>
</reference>
<keyword evidence="1" id="KW-0732">Signal</keyword>
<accession>A0AAV9G9F8</accession>
<keyword evidence="3" id="KW-1185">Reference proteome</keyword>
<feature type="signal peptide" evidence="1">
    <location>
        <begin position="1"/>
        <end position="18"/>
    </location>
</feature>
<dbReference type="Proteomes" id="UP001321760">
    <property type="component" value="Unassembled WGS sequence"/>
</dbReference>
<name>A0AAV9G9F8_9PEZI</name>
<feature type="chain" id="PRO_5043417940" evidence="1">
    <location>
        <begin position="19"/>
        <end position="137"/>
    </location>
</feature>
<evidence type="ECO:0000256" key="1">
    <source>
        <dbReference type="SAM" id="SignalP"/>
    </source>
</evidence>
<dbReference type="EMBL" id="MU865973">
    <property type="protein sequence ID" value="KAK4444759.1"/>
    <property type="molecule type" value="Genomic_DNA"/>
</dbReference>
<protein>
    <submittedName>
        <fullName evidence="2">Uncharacterized protein</fullName>
    </submittedName>
</protein>
<reference evidence="2" key="1">
    <citation type="journal article" date="2023" name="Mol. Phylogenet. Evol.">
        <title>Genome-scale phylogeny and comparative genomics of the fungal order Sordariales.</title>
        <authorList>
            <person name="Hensen N."/>
            <person name="Bonometti L."/>
            <person name="Westerberg I."/>
            <person name="Brannstrom I.O."/>
            <person name="Guillou S."/>
            <person name="Cros-Aarteil S."/>
            <person name="Calhoun S."/>
            <person name="Haridas S."/>
            <person name="Kuo A."/>
            <person name="Mondo S."/>
            <person name="Pangilinan J."/>
            <person name="Riley R."/>
            <person name="LaButti K."/>
            <person name="Andreopoulos B."/>
            <person name="Lipzen A."/>
            <person name="Chen C."/>
            <person name="Yan M."/>
            <person name="Daum C."/>
            <person name="Ng V."/>
            <person name="Clum A."/>
            <person name="Steindorff A."/>
            <person name="Ohm R.A."/>
            <person name="Martin F."/>
            <person name="Silar P."/>
            <person name="Natvig D.O."/>
            <person name="Lalanne C."/>
            <person name="Gautier V."/>
            <person name="Ament-Velasquez S.L."/>
            <person name="Kruys A."/>
            <person name="Hutchinson M.I."/>
            <person name="Powell A.J."/>
            <person name="Barry K."/>
            <person name="Miller A.N."/>
            <person name="Grigoriev I.V."/>
            <person name="Debuchy R."/>
            <person name="Gladieux P."/>
            <person name="Hiltunen Thoren M."/>
            <person name="Johannesson H."/>
        </authorList>
    </citation>
    <scope>NUCLEOTIDE SEQUENCE</scope>
    <source>
        <strain evidence="2">PSN243</strain>
    </source>
</reference>
<dbReference type="AlphaFoldDB" id="A0AAV9G9F8"/>